<comment type="caution">
    <text evidence="3">The sequence shown here is derived from an EMBL/GenBank/DDBJ whole genome shotgun (WGS) entry which is preliminary data.</text>
</comment>
<feature type="non-terminal residue" evidence="3">
    <location>
        <position position="1"/>
    </location>
</feature>
<keyword evidence="2" id="KW-0812">Transmembrane</keyword>
<feature type="transmembrane region" description="Helical" evidence="2">
    <location>
        <begin position="152"/>
        <end position="171"/>
    </location>
</feature>
<organism evidence="3 4">
    <name type="scientific">Meganyctiphanes norvegica</name>
    <name type="common">Northern krill</name>
    <name type="synonym">Thysanopoda norvegica</name>
    <dbReference type="NCBI Taxonomy" id="48144"/>
    <lineage>
        <taxon>Eukaryota</taxon>
        <taxon>Metazoa</taxon>
        <taxon>Ecdysozoa</taxon>
        <taxon>Arthropoda</taxon>
        <taxon>Crustacea</taxon>
        <taxon>Multicrustacea</taxon>
        <taxon>Malacostraca</taxon>
        <taxon>Eumalacostraca</taxon>
        <taxon>Eucarida</taxon>
        <taxon>Euphausiacea</taxon>
        <taxon>Euphausiidae</taxon>
        <taxon>Meganyctiphanes</taxon>
    </lineage>
</organism>
<evidence type="ECO:0000256" key="2">
    <source>
        <dbReference type="SAM" id="Phobius"/>
    </source>
</evidence>
<keyword evidence="4" id="KW-1185">Reference proteome</keyword>
<sequence>GPPETAKLLVNKINSSPLSSVIKTSHNQRIVPPSEILEPPRLNVFQPEQTGLMVPLNQPIFREGAEMEYNRIAEEEKSLEDKADALLRILEKEKDSPKEVKPKNMVENMGKSNEFVFIRSKPLDLEENPEFVQYFKSPHTTSASSNEVSVAALYYVIASIFLVLCIIFRSIQNRKRITGKHRNRFRI</sequence>
<reference evidence="3 4" key="1">
    <citation type="submission" date="2024-05" db="EMBL/GenBank/DDBJ databases">
        <authorList>
            <person name="Wallberg A."/>
        </authorList>
    </citation>
    <scope>NUCLEOTIDE SEQUENCE [LARGE SCALE GENOMIC DNA]</scope>
</reference>
<protein>
    <submittedName>
        <fullName evidence="3">Uncharacterized protein</fullName>
    </submittedName>
</protein>
<evidence type="ECO:0000313" key="4">
    <source>
        <dbReference type="Proteomes" id="UP001497623"/>
    </source>
</evidence>
<dbReference type="EMBL" id="CAXKWB010032714">
    <property type="protein sequence ID" value="CAL4141758.1"/>
    <property type="molecule type" value="Genomic_DNA"/>
</dbReference>
<evidence type="ECO:0000313" key="3">
    <source>
        <dbReference type="EMBL" id="CAL4141758.1"/>
    </source>
</evidence>
<gene>
    <name evidence="3" type="ORF">MNOR_LOCUS28920</name>
</gene>
<proteinExistence type="predicted"/>
<feature type="coiled-coil region" evidence="1">
    <location>
        <begin position="62"/>
        <end position="96"/>
    </location>
</feature>
<keyword evidence="2" id="KW-0472">Membrane</keyword>
<dbReference type="Proteomes" id="UP001497623">
    <property type="component" value="Unassembled WGS sequence"/>
</dbReference>
<dbReference type="AlphaFoldDB" id="A0AAV2RVP9"/>
<keyword evidence="1" id="KW-0175">Coiled coil</keyword>
<keyword evidence="2" id="KW-1133">Transmembrane helix</keyword>
<accession>A0AAV2RVP9</accession>
<name>A0AAV2RVP9_MEGNR</name>
<evidence type="ECO:0000256" key="1">
    <source>
        <dbReference type="SAM" id="Coils"/>
    </source>
</evidence>